<comment type="catalytic activity">
    <reaction evidence="8">
        <text>D-glycero-beta-D-manno-heptose 1-phosphate + ATP + H(+) = ADP-D-glycero-beta-D-manno-heptose + diphosphate</text>
        <dbReference type="Rhea" id="RHEA:27465"/>
        <dbReference type="ChEBI" id="CHEBI:15378"/>
        <dbReference type="ChEBI" id="CHEBI:30616"/>
        <dbReference type="ChEBI" id="CHEBI:33019"/>
        <dbReference type="ChEBI" id="CHEBI:59967"/>
        <dbReference type="ChEBI" id="CHEBI:61593"/>
        <dbReference type="EC" id="2.7.7.70"/>
    </reaction>
</comment>
<dbReference type="Gene3D" id="3.40.1190.20">
    <property type="match status" value="1"/>
</dbReference>
<dbReference type="GO" id="GO:0016773">
    <property type="term" value="F:phosphotransferase activity, alcohol group as acceptor"/>
    <property type="evidence" value="ECO:0007669"/>
    <property type="project" value="InterPro"/>
</dbReference>
<dbReference type="InterPro" id="IPR029056">
    <property type="entry name" value="Ribokinase-like"/>
</dbReference>
<evidence type="ECO:0000256" key="5">
    <source>
        <dbReference type="ARBA" id="ARBA00022840"/>
    </source>
</evidence>
<protein>
    <recommendedName>
        <fullName evidence="1">D-glycero-beta-D-manno-heptose 1-phosphate adenylyltransferase</fullName>
        <ecNumber evidence="1">2.7.7.70</ecNumber>
    </recommendedName>
</protein>
<feature type="domain" description="Carbohydrate kinase PfkB" evidence="9">
    <location>
        <begin position="6"/>
        <end position="301"/>
    </location>
</feature>
<dbReference type="Gene3D" id="3.40.50.620">
    <property type="entry name" value="HUPs"/>
    <property type="match status" value="1"/>
</dbReference>
<keyword evidence="4" id="KW-0547">Nucleotide-binding</keyword>
<dbReference type="NCBIfam" id="TIGR02199">
    <property type="entry name" value="rfaE_dom_II"/>
    <property type="match status" value="1"/>
</dbReference>
<name>A0A1I1IBH7_9ACTN</name>
<dbReference type="SUPFAM" id="SSF53613">
    <property type="entry name" value="Ribokinase-like"/>
    <property type="match status" value="1"/>
</dbReference>
<dbReference type="InterPro" id="IPR011611">
    <property type="entry name" value="PfkB_dom"/>
</dbReference>
<evidence type="ECO:0000256" key="8">
    <source>
        <dbReference type="ARBA" id="ARBA00047428"/>
    </source>
</evidence>
<dbReference type="InterPro" id="IPR004821">
    <property type="entry name" value="Cyt_trans-like"/>
</dbReference>
<proteinExistence type="predicted"/>
<evidence type="ECO:0000256" key="7">
    <source>
        <dbReference type="ARBA" id="ARBA00023277"/>
    </source>
</evidence>
<keyword evidence="5" id="KW-0067">ATP-binding</keyword>
<dbReference type="SUPFAM" id="SSF52374">
    <property type="entry name" value="Nucleotidylyl transferase"/>
    <property type="match status" value="1"/>
</dbReference>
<dbReference type="Pfam" id="PF01467">
    <property type="entry name" value="CTP_transf_like"/>
    <property type="match status" value="1"/>
</dbReference>
<accession>A0A1I1IBH7</accession>
<dbReference type="GO" id="GO:0016779">
    <property type="term" value="F:nucleotidyltransferase activity"/>
    <property type="evidence" value="ECO:0007669"/>
    <property type="project" value="UniProtKB-KW"/>
</dbReference>
<evidence type="ECO:0000313" key="12">
    <source>
        <dbReference type="Proteomes" id="UP000198832"/>
    </source>
</evidence>
<dbReference type="GO" id="GO:0005524">
    <property type="term" value="F:ATP binding"/>
    <property type="evidence" value="ECO:0007669"/>
    <property type="project" value="UniProtKB-KW"/>
</dbReference>
<reference evidence="11 12" key="1">
    <citation type="submission" date="2016-10" db="EMBL/GenBank/DDBJ databases">
        <authorList>
            <person name="de Groot N.N."/>
        </authorList>
    </citation>
    <scope>NUCLEOTIDE SEQUENCE [LARGE SCALE GENOMIC DNA]</scope>
    <source>
        <strain evidence="11 12">CGMCC 1.7056</strain>
    </source>
</reference>
<dbReference type="OrthoDB" id="9802794at2"/>
<evidence type="ECO:0000256" key="6">
    <source>
        <dbReference type="ARBA" id="ARBA00023268"/>
    </source>
</evidence>
<dbReference type="InterPro" id="IPR014729">
    <property type="entry name" value="Rossmann-like_a/b/a_fold"/>
</dbReference>
<organism evidence="11 12">
    <name type="scientific">Nocardioides terrae</name>
    <dbReference type="NCBI Taxonomy" id="574651"/>
    <lineage>
        <taxon>Bacteria</taxon>
        <taxon>Bacillati</taxon>
        <taxon>Actinomycetota</taxon>
        <taxon>Actinomycetes</taxon>
        <taxon>Propionibacteriales</taxon>
        <taxon>Nocardioidaceae</taxon>
        <taxon>Nocardioides</taxon>
    </lineage>
</organism>
<evidence type="ECO:0000256" key="3">
    <source>
        <dbReference type="ARBA" id="ARBA00022695"/>
    </source>
</evidence>
<dbReference type="AlphaFoldDB" id="A0A1I1IBH7"/>
<dbReference type="InterPro" id="IPR050385">
    <property type="entry name" value="Archaeal_FAD_synthase"/>
</dbReference>
<evidence type="ECO:0000256" key="4">
    <source>
        <dbReference type="ARBA" id="ARBA00022741"/>
    </source>
</evidence>
<dbReference type="STRING" id="574651.SAMN04487968_105223"/>
<feature type="domain" description="Cytidyltransferase-like" evidence="10">
    <location>
        <begin position="328"/>
        <end position="418"/>
    </location>
</feature>
<dbReference type="EC" id="2.7.7.70" evidence="1"/>
<dbReference type="Proteomes" id="UP000198832">
    <property type="component" value="Unassembled WGS sequence"/>
</dbReference>
<dbReference type="EMBL" id="FOLB01000005">
    <property type="protein sequence ID" value="SFC33587.1"/>
    <property type="molecule type" value="Genomic_DNA"/>
</dbReference>
<keyword evidence="7" id="KW-0119">Carbohydrate metabolism</keyword>
<keyword evidence="6" id="KW-0511">Multifunctional enzyme</keyword>
<dbReference type="PANTHER" id="PTHR43793">
    <property type="entry name" value="FAD SYNTHASE"/>
    <property type="match status" value="1"/>
</dbReference>
<evidence type="ECO:0000256" key="2">
    <source>
        <dbReference type="ARBA" id="ARBA00022679"/>
    </source>
</evidence>
<keyword evidence="2" id="KW-0808">Transferase</keyword>
<dbReference type="Pfam" id="PF00294">
    <property type="entry name" value="PfkB"/>
    <property type="match status" value="1"/>
</dbReference>
<evidence type="ECO:0000313" key="11">
    <source>
        <dbReference type="EMBL" id="SFC33587.1"/>
    </source>
</evidence>
<dbReference type="NCBIfam" id="TIGR00125">
    <property type="entry name" value="cyt_tran_rel"/>
    <property type="match status" value="1"/>
</dbReference>
<evidence type="ECO:0000259" key="10">
    <source>
        <dbReference type="Pfam" id="PF01467"/>
    </source>
</evidence>
<evidence type="ECO:0000256" key="1">
    <source>
        <dbReference type="ARBA" id="ARBA00012519"/>
    </source>
</evidence>
<dbReference type="InterPro" id="IPR011914">
    <property type="entry name" value="RfaE_dom_II"/>
</dbReference>
<keyword evidence="12" id="KW-1185">Reference proteome</keyword>
<dbReference type="PANTHER" id="PTHR43793:SF2">
    <property type="entry name" value="BIFUNCTIONAL PROTEIN HLDE"/>
    <property type="match status" value="1"/>
</dbReference>
<keyword evidence="3" id="KW-0548">Nucleotidyltransferase</keyword>
<dbReference type="GO" id="GO:0005975">
    <property type="term" value="P:carbohydrate metabolic process"/>
    <property type="evidence" value="ECO:0007669"/>
    <property type="project" value="InterPro"/>
</dbReference>
<evidence type="ECO:0000259" key="9">
    <source>
        <dbReference type="Pfam" id="PF00294"/>
    </source>
</evidence>
<sequence>MSSPLVVIGDSLLDVDLVGRAGRLMPDAPAPVLSDLAEHPRPGGAALAAALLAADGHEVTLVTALSADPAAERLTALLEDEGVRVVALDHDGSTPVKRRVLAGGRALLRLDEGSPGRIGGVTAAALVAIRGASGVLVSDYGNGVTSVPGLRDALSGLRSPVVWDPHPRGSVPVAGVHLATPNRDEAMSGEQAAVATVPIVPTAGGSPLARVSRRAAALVEEWQVQAVCVTLGAGGALLSRGEESPSIVPAPAVHAPDTCGAGDRFATAALAALAGGAVTLEAVQQAVAAAAAFVEAGGASSYGSRRRVETGPGVADRVRAEGGTVVATGGCFDLLHAGHVATLEAARALGDCLVVCLNSDESVRRLKGPTRPLVPQEDRARVLAALECVDDVVIFDEDTPVEAIRRVRPDVWAKGGDYAGAELPEAPLLREWGGQAVVLPYLHGRSTTSLVDLARS</sequence>
<dbReference type="RefSeq" id="WP_091122706.1">
    <property type="nucleotide sequence ID" value="NZ_FOLB01000005.1"/>
</dbReference>
<gene>
    <name evidence="11" type="ORF">SAMN04487968_105223</name>
</gene>